<dbReference type="Proteomes" id="UP000694240">
    <property type="component" value="Chromosome 6"/>
</dbReference>
<dbReference type="InterPro" id="IPR001810">
    <property type="entry name" value="F-box_dom"/>
</dbReference>
<dbReference type="PANTHER" id="PTHR31672:SF13">
    <property type="entry name" value="F-BOX PROTEIN CPR30-LIKE"/>
    <property type="match status" value="1"/>
</dbReference>
<dbReference type="PROSITE" id="PS50181">
    <property type="entry name" value="FBOX"/>
    <property type="match status" value="1"/>
</dbReference>
<reference evidence="2 3" key="1">
    <citation type="submission" date="2020-12" db="EMBL/GenBank/DDBJ databases">
        <title>Concerted genomic and epigenomic changes stabilize Arabidopsis allopolyploids.</title>
        <authorList>
            <person name="Chen Z."/>
        </authorList>
    </citation>
    <scope>NUCLEOTIDE SEQUENCE [LARGE SCALE GENOMIC DNA]</scope>
    <source>
        <strain evidence="2">Allo738</strain>
        <tissue evidence="2">Leaf</tissue>
    </source>
</reference>
<dbReference type="NCBIfam" id="TIGR01640">
    <property type="entry name" value="F_box_assoc_1"/>
    <property type="match status" value="1"/>
</dbReference>
<comment type="caution">
    <text evidence="2">The sequence shown here is derived from an EMBL/GenBank/DDBJ whole genome shotgun (WGS) entry which is preliminary data.</text>
</comment>
<dbReference type="CDD" id="cd22157">
    <property type="entry name" value="F-box_AtFBW1-like"/>
    <property type="match status" value="1"/>
</dbReference>
<dbReference type="AlphaFoldDB" id="A0A8T2C012"/>
<dbReference type="InterPro" id="IPR050796">
    <property type="entry name" value="SCF_F-box_component"/>
</dbReference>
<dbReference type="PANTHER" id="PTHR31672">
    <property type="entry name" value="BNACNNG10540D PROTEIN"/>
    <property type="match status" value="1"/>
</dbReference>
<sequence>SSCVYIYLKPQSSVDQLEAKTMLKRHRSRENQTKKRLCLSLEFLPHDLVELILQRLPVKPLLRFKSVSKNWKSTIESQRFQERNLICSRQALGPDVLLVSLCEKGDAGLSGHARTVMFSLATASKVRFPFSGSMFCYGHCDGLVCFYCVYAPSFVMNPATKWHRSFPLSGYQQLVIERYNRLYFKFISFKLGLGRDKFRGTYKAVWLYSSSEYGLDNVTTCELFDFSTNAWRYVFPASPYRISAYNRPVYLDGSLYWLTECKETKVLSFDVHTETFQVLCKAPFAHLSNPCNQTICILNDRLCVSLKNWPMQVIWSFDSSGGSNTWKKMCSIDLTKTFPWFGKPEFALLPIAVREKKWLLLQGRDFLDPVVIYNLHKKSYRLFYKPREPVGPVYYLQSLFSA</sequence>
<feature type="non-terminal residue" evidence="2">
    <location>
        <position position="402"/>
    </location>
</feature>
<dbReference type="Pfam" id="PF07734">
    <property type="entry name" value="FBA_1"/>
    <property type="match status" value="1"/>
</dbReference>
<feature type="non-terminal residue" evidence="2">
    <location>
        <position position="1"/>
    </location>
</feature>
<protein>
    <submittedName>
        <fullName evidence="2">F-box associated interaction domain</fullName>
    </submittedName>
</protein>
<dbReference type="EMBL" id="JAEFBK010000006">
    <property type="protein sequence ID" value="KAG7591282.1"/>
    <property type="molecule type" value="Genomic_DNA"/>
</dbReference>
<dbReference type="SMART" id="SM00256">
    <property type="entry name" value="FBOX"/>
    <property type="match status" value="1"/>
</dbReference>
<gene>
    <name evidence="2" type="ORF">ISN45_Aa01g003240</name>
</gene>
<accession>A0A8T2C012</accession>
<name>A0A8T2C012_9BRAS</name>
<dbReference type="InterPro" id="IPR017451">
    <property type="entry name" value="F-box-assoc_interact_dom"/>
</dbReference>
<dbReference type="Pfam" id="PF00646">
    <property type="entry name" value="F-box"/>
    <property type="match status" value="1"/>
</dbReference>
<evidence type="ECO:0000259" key="1">
    <source>
        <dbReference type="PROSITE" id="PS50181"/>
    </source>
</evidence>
<organism evidence="2 3">
    <name type="scientific">Arabidopsis thaliana x Arabidopsis arenosa</name>
    <dbReference type="NCBI Taxonomy" id="1240361"/>
    <lineage>
        <taxon>Eukaryota</taxon>
        <taxon>Viridiplantae</taxon>
        <taxon>Streptophyta</taxon>
        <taxon>Embryophyta</taxon>
        <taxon>Tracheophyta</taxon>
        <taxon>Spermatophyta</taxon>
        <taxon>Magnoliopsida</taxon>
        <taxon>eudicotyledons</taxon>
        <taxon>Gunneridae</taxon>
        <taxon>Pentapetalae</taxon>
        <taxon>rosids</taxon>
        <taxon>malvids</taxon>
        <taxon>Brassicales</taxon>
        <taxon>Brassicaceae</taxon>
        <taxon>Camelineae</taxon>
        <taxon>Arabidopsis</taxon>
    </lineage>
</organism>
<feature type="domain" description="F-box" evidence="1">
    <location>
        <begin position="38"/>
        <end position="83"/>
    </location>
</feature>
<evidence type="ECO:0000313" key="2">
    <source>
        <dbReference type="EMBL" id="KAG7591282.1"/>
    </source>
</evidence>
<dbReference type="InterPro" id="IPR006527">
    <property type="entry name" value="F-box-assoc_dom_typ1"/>
</dbReference>
<evidence type="ECO:0000313" key="3">
    <source>
        <dbReference type="Proteomes" id="UP000694240"/>
    </source>
</evidence>
<keyword evidence="3" id="KW-1185">Reference proteome</keyword>
<proteinExistence type="predicted"/>